<evidence type="ECO:0000313" key="3">
    <source>
        <dbReference type="Proteomes" id="UP001244207"/>
    </source>
</evidence>
<protein>
    <submittedName>
        <fullName evidence="2">Uncharacterized protein</fullName>
    </submittedName>
</protein>
<sequence>MLVSTGSLPGTLSNITVDHEDIKMPTSDKPELFGQPFWQPFVHHHCVQALLIITVEMKSYHFLPLIPVALAAPPVVDPFLEVCGVSVTLSMVTNTLLLPPQTISLCENSNCAIPPITAGGGFPPASTQHHEVPNTQLPQETVSQVPGGSGPVGQPAASQSGGSPPSAQPPASHAPGGQSSAVSPAGGSSGDSPVATASSSGKTPAVTTSSASRSFGAQWDELVVMGVIGCVILASLGLGL</sequence>
<dbReference type="EMBL" id="JAHMHS010000032">
    <property type="protein sequence ID" value="KAK1726491.1"/>
    <property type="molecule type" value="Genomic_DNA"/>
</dbReference>
<gene>
    <name evidence="2" type="ORF">BDZ83DRAFT_616030</name>
</gene>
<accession>A0AAD8USH2</accession>
<dbReference type="GeneID" id="85391843"/>
<feature type="region of interest" description="Disordered" evidence="1">
    <location>
        <begin position="140"/>
        <end position="212"/>
    </location>
</feature>
<feature type="compositionally biased region" description="Low complexity" evidence="1">
    <location>
        <begin position="142"/>
        <end position="195"/>
    </location>
</feature>
<evidence type="ECO:0000313" key="2">
    <source>
        <dbReference type="EMBL" id="KAK1726491.1"/>
    </source>
</evidence>
<dbReference type="Proteomes" id="UP001244207">
    <property type="component" value="Unassembled WGS sequence"/>
</dbReference>
<organism evidence="2 3">
    <name type="scientific">Glomerella acutata</name>
    <name type="common">Colletotrichum acutatum</name>
    <dbReference type="NCBI Taxonomy" id="27357"/>
    <lineage>
        <taxon>Eukaryota</taxon>
        <taxon>Fungi</taxon>
        <taxon>Dikarya</taxon>
        <taxon>Ascomycota</taxon>
        <taxon>Pezizomycotina</taxon>
        <taxon>Sordariomycetes</taxon>
        <taxon>Hypocreomycetidae</taxon>
        <taxon>Glomerellales</taxon>
        <taxon>Glomerellaceae</taxon>
        <taxon>Colletotrichum</taxon>
        <taxon>Colletotrichum acutatum species complex</taxon>
    </lineage>
</organism>
<evidence type="ECO:0000256" key="1">
    <source>
        <dbReference type="SAM" id="MobiDB-lite"/>
    </source>
</evidence>
<feature type="compositionally biased region" description="Polar residues" evidence="1">
    <location>
        <begin position="196"/>
        <end position="212"/>
    </location>
</feature>
<name>A0AAD8USH2_GLOAC</name>
<keyword evidence="3" id="KW-1185">Reference proteome</keyword>
<dbReference type="RefSeq" id="XP_060366546.1">
    <property type="nucleotide sequence ID" value="XM_060507944.1"/>
</dbReference>
<comment type="caution">
    <text evidence="2">The sequence shown here is derived from an EMBL/GenBank/DDBJ whole genome shotgun (WGS) entry which is preliminary data.</text>
</comment>
<reference evidence="2" key="1">
    <citation type="submission" date="2021-12" db="EMBL/GenBank/DDBJ databases">
        <title>Comparative genomics, transcriptomics and evolutionary studies reveal genomic signatures of adaptation to plant cell wall in hemibiotrophic fungi.</title>
        <authorList>
            <consortium name="DOE Joint Genome Institute"/>
            <person name="Baroncelli R."/>
            <person name="Diaz J.F."/>
            <person name="Benocci T."/>
            <person name="Peng M."/>
            <person name="Battaglia E."/>
            <person name="Haridas S."/>
            <person name="Andreopoulos W."/>
            <person name="Labutti K."/>
            <person name="Pangilinan J."/>
            <person name="Floch G.L."/>
            <person name="Makela M.R."/>
            <person name="Henrissat B."/>
            <person name="Grigoriev I.V."/>
            <person name="Crouch J.A."/>
            <person name="De Vries R.P."/>
            <person name="Sukno S.A."/>
            <person name="Thon M.R."/>
        </authorList>
    </citation>
    <scope>NUCLEOTIDE SEQUENCE</scope>
    <source>
        <strain evidence="2">CBS 112980</strain>
    </source>
</reference>
<dbReference type="AlphaFoldDB" id="A0AAD8USH2"/>
<proteinExistence type="predicted"/>